<dbReference type="PANTHER" id="PTHR21301">
    <property type="entry name" value="REVERSE TRANSCRIPTASE"/>
    <property type="match status" value="1"/>
</dbReference>
<keyword evidence="2" id="KW-0812">Transmembrane</keyword>
<evidence type="ECO:0000313" key="4">
    <source>
        <dbReference type="EMBL" id="KAG0714836.1"/>
    </source>
</evidence>
<keyword evidence="2" id="KW-0472">Membrane</keyword>
<feature type="transmembrane region" description="Helical" evidence="2">
    <location>
        <begin position="99"/>
        <end position="125"/>
    </location>
</feature>
<dbReference type="OrthoDB" id="6400835at2759"/>
<sequence>MPVFRRDDAPSNIFNKEDSTDEEEDESLRRFLRADFNLLLPFFVGITVYNFGMLFSGFLLQMGTTTTFTALIYSLGLVVSCLISAVMEPLVVAFGWRRVAVALGAVYSVALVVSAFATSALFLFFSSFAADLVKSDSEFSVYYLFPRYYFKIYCRYIGDIFIKTKSHYETEQLKLCLQDTSGLTFTIESSSDKSMPFLNVFVTQHEECYNTNVYVKPTNTGHCLNGESENPQRCKESTIGAYIGRALTHCSTWQLVHKEIERCTQVLISNGFSERDINRQTKTIMESCPSQTKETIQKSHVVYRITCKRGNCEVLPSSYIGMTTTKLSRCLTCHLTSGAQKNHLLEKHGITIARKFLKENTEVVDMCADVWRLPILEALFIKYINPKLNVQAHDLQALPSMRRKKGSDIQLPVTQSREKQKSSTNERRPLTRDAARLLLK</sequence>
<feature type="transmembrane region" description="Helical" evidence="2">
    <location>
        <begin position="38"/>
        <end position="60"/>
    </location>
</feature>
<dbReference type="SUPFAM" id="SSF103473">
    <property type="entry name" value="MFS general substrate transporter"/>
    <property type="match status" value="1"/>
</dbReference>
<feature type="transmembrane region" description="Helical" evidence="2">
    <location>
        <begin position="66"/>
        <end position="87"/>
    </location>
</feature>
<comment type="caution">
    <text evidence="4">The sequence shown here is derived from an EMBL/GenBank/DDBJ whole genome shotgun (WGS) entry which is preliminary data.</text>
</comment>
<organism evidence="4 5">
    <name type="scientific">Chionoecetes opilio</name>
    <name type="common">Atlantic snow crab</name>
    <name type="synonym">Cancer opilio</name>
    <dbReference type="NCBI Taxonomy" id="41210"/>
    <lineage>
        <taxon>Eukaryota</taxon>
        <taxon>Metazoa</taxon>
        <taxon>Ecdysozoa</taxon>
        <taxon>Arthropoda</taxon>
        <taxon>Crustacea</taxon>
        <taxon>Multicrustacea</taxon>
        <taxon>Malacostraca</taxon>
        <taxon>Eumalacostraca</taxon>
        <taxon>Eucarida</taxon>
        <taxon>Decapoda</taxon>
        <taxon>Pleocyemata</taxon>
        <taxon>Brachyura</taxon>
        <taxon>Eubrachyura</taxon>
        <taxon>Majoidea</taxon>
        <taxon>Majidae</taxon>
        <taxon>Chionoecetes</taxon>
    </lineage>
</organism>
<dbReference type="EMBL" id="JACEEZ010020198">
    <property type="protein sequence ID" value="KAG0714836.1"/>
    <property type="molecule type" value="Genomic_DNA"/>
</dbReference>
<feature type="region of interest" description="Disordered" evidence="1">
    <location>
        <begin position="403"/>
        <end position="431"/>
    </location>
</feature>
<gene>
    <name evidence="4" type="ORF">GWK47_013339</name>
</gene>
<dbReference type="Proteomes" id="UP000770661">
    <property type="component" value="Unassembled WGS sequence"/>
</dbReference>
<keyword evidence="2" id="KW-1133">Transmembrane helix</keyword>
<evidence type="ECO:0000256" key="2">
    <source>
        <dbReference type="SAM" id="Phobius"/>
    </source>
</evidence>
<dbReference type="PANTHER" id="PTHR21301:SF10">
    <property type="entry name" value="REVERSE TRANSCRIPTASE DOMAIN-CONTAINING PROTEIN"/>
    <property type="match status" value="1"/>
</dbReference>
<name>A0A8J4Y177_CHIOP</name>
<dbReference type="Pfam" id="PF26215">
    <property type="entry name" value="HTH_animal"/>
    <property type="match status" value="1"/>
</dbReference>
<protein>
    <recommendedName>
        <fullName evidence="3">Helix-turn-helix domain-containing protein</fullName>
    </recommendedName>
</protein>
<proteinExistence type="predicted"/>
<feature type="domain" description="Helix-turn-helix" evidence="3">
    <location>
        <begin position="223"/>
        <end position="281"/>
    </location>
</feature>
<evidence type="ECO:0000256" key="1">
    <source>
        <dbReference type="SAM" id="MobiDB-lite"/>
    </source>
</evidence>
<dbReference type="AlphaFoldDB" id="A0A8J4Y177"/>
<dbReference type="InterPro" id="IPR058912">
    <property type="entry name" value="HTH_animal"/>
</dbReference>
<reference evidence="4" key="1">
    <citation type="submission" date="2020-07" db="EMBL/GenBank/DDBJ databases">
        <title>The High-quality genome of the commercially important snow crab, Chionoecetes opilio.</title>
        <authorList>
            <person name="Jeong J.-H."/>
            <person name="Ryu S."/>
        </authorList>
    </citation>
    <scope>NUCLEOTIDE SEQUENCE</scope>
    <source>
        <strain evidence="4">MADBK_172401_WGS</strain>
        <tissue evidence="4">Digestive gland</tissue>
    </source>
</reference>
<evidence type="ECO:0000259" key="3">
    <source>
        <dbReference type="Pfam" id="PF26215"/>
    </source>
</evidence>
<keyword evidence="5" id="KW-1185">Reference proteome</keyword>
<feature type="compositionally biased region" description="Basic and acidic residues" evidence="1">
    <location>
        <begin position="416"/>
        <end position="431"/>
    </location>
</feature>
<accession>A0A8J4Y177</accession>
<dbReference type="InterPro" id="IPR036259">
    <property type="entry name" value="MFS_trans_sf"/>
</dbReference>
<evidence type="ECO:0000313" key="5">
    <source>
        <dbReference type="Proteomes" id="UP000770661"/>
    </source>
</evidence>
<feature type="region of interest" description="Disordered" evidence="1">
    <location>
        <begin position="1"/>
        <end position="21"/>
    </location>
</feature>